<dbReference type="AlphaFoldDB" id="A0AAW5ZWC5"/>
<dbReference type="Pfam" id="PF11745">
    <property type="entry name" value="DUF3304"/>
    <property type="match status" value="1"/>
</dbReference>
<evidence type="ECO:0000313" key="3">
    <source>
        <dbReference type="Proteomes" id="UP001144050"/>
    </source>
</evidence>
<gene>
    <name evidence="2" type="ORF">LBW59_22960</name>
</gene>
<sequence>MTKRIWMVCALVVLAAFGTGCKPSQSRAADSRVKEESIGLTIEVLNYTDIPLGTVYVNGVWAGNMSSHNGGNSIAGSISVPAKWRSDLTVEVEWRDDVLYAKDPNGLYKATVPVESYGIKYGGTLWVAFFPGNKVRVIPSAYTPDHPDFPGGLKYPQDVCIADAACAAKFYPERIARKA</sequence>
<organism evidence="2 3">
    <name type="scientific">Ralstonia solanacearum</name>
    <name type="common">Pseudomonas solanacearum</name>
    <dbReference type="NCBI Taxonomy" id="305"/>
    <lineage>
        <taxon>Bacteria</taxon>
        <taxon>Pseudomonadati</taxon>
        <taxon>Pseudomonadota</taxon>
        <taxon>Betaproteobacteria</taxon>
        <taxon>Burkholderiales</taxon>
        <taxon>Burkholderiaceae</taxon>
        <taxon>Ralstonia</taxon>
        <taxon>Ralstonia solanacearum species complex</taxon>
    </lineage>
</organism>
<evidence type="ECO:0000256" key="1">
    <source>
        <dbReference type="SAM" id="SignalP"/>
    </source>
</evidence>
<dbReference type="InterPro" id="IPR021733">
    <property type="entry name" value="DUF3304"/>
</dbReference>
<feature type="signal peptide" evidence="1">
    <location>
        <begin position="1"/>
        <end position="28"/>
    </location>
</feature>
<name>A0AAW5ZWC5_RALSL</name>
<dbReference type="EMBL" id="JAIVFG010000058">
    <property type="protein sequence ID" value="MDB0573613.1"/>
    <property type="molecule type" value="Genomic_DNA"/>
</dbReference>
<dbReference type="Proteomes" id="UP001144050">
    <property type="component" value="Unassembled WGS sequence"/>
</dbReference>
<accession>A0AAW5ZWC5</accession>
<protein>
    <submittedName>
        <fullName evidence="2">DUF3304 domain-containing protein</fullName>
    </submittedName>
</protein>
<reference evidence="2" key="1">
    <citation type="submission" date="2021-09" db="EMBL/GenBank/DDBJ databases">
        <title>Genomic analysis of Ralstonia spp.</title>
        <authorList>
            <person name="Aburjaile F."/>
            <person name="Ariute J.C."/>
            <person name="Pais A.K.L."/>
            <person name="Albuquerque G.M.R."/>
            <person name="Silva A.M.F."/>
            <person name="Brenig B."/>
            <person name="Azevedo V."/>
            <person name="Matiuzzi M."/>
            <person name="Ramos R."/>
            <person name="Goes-Neto A."/>
            <person name="Soares S."/>
            <person name="Iseppon A.M.B."/>
            <person name="Souza E."/>
            <person name="Gama M."/>
        </authorList>
    </citation>
    <scope>NUCLEOTIDE SEQUENCE</scope>
    <source>
        <strain evidence="2">CCRMRs91</strain>
    </source>
</reference>
<proteinExistence type="predicted"/>
<comment type="caution">
    <text evidence="2">The sequence shown here is derived from an EMBL/GenBank/DDBJ whole genome shotgun (WGS) entry which is preliminary data.</text>
</comment>
<evidence type="ECO:0000313" key="2">
    <source>
        <dbReference type="EMBL" id="MDB0573613.1"/>
    </source>
</evidence>
<dbReference type="PROSITE" id="PS51257">
    <property type="entry name" value="PROKAR_LIPOPROTEIN"/>
    <property type="match status" value="1"/>
</dbReference>
<feature type="chain" id="PRO_5043823603" evidence="1">
    <location>
        <begin position="29"/>
        <end position="179"/>
    </location>
</feature>
<keyword evidence="1" id="KW-0732">Signal</keyword>
<dbReference type="RefSeq" id="WP_013207524.1">
    <property type="nucleotide sequence ID" value="NZ_CP172971.1"/>
</dbReference>